<dbReference type="STRING" id="980561.A1359_19900"/>
<dbReference type="OrthoDB" id="6382908at2"/>
<name>A0A177NSX9_9GAMM</name>
<accession>A0A177NSX9</accession>
<gene>
    <name evidence="1" type="ORF">A1359_19900</name>
</gene>
<dbReference type="InterPro" id="IPR022484">
    <property type="entry name" value="PEP-CTERM/exosrtase_acylTfrase"/>
</dbReference>
<keyword evidence="2" id="KW-1185">Reference proteome</keyword>
<dbReference type="EMBL" id="LUUI01000021">
    <property type="protein sequence ID" value="OAI21136.1"/>
    <property type="molecule type" value="Genomic_DNA"/>
</dbReference>
<proteinExistence type="predicted"/>
<dbReference type="InterPro" id="IPR016181">
    <property type="entry name" value="Acyl_CoA_acyltransferase"/>
</dbReference>
<dbReference type="Pfam" id="PF13444">
    <property type="entry name" value="Acetyltransf_5"/>
    <property type="match status" value="1"/>
</dbReference>
<dbReference type="AlphaFoldDB" id="A0A177NSX9"/>
<reference evidence="1 2" key="1">
    <citation type="submission" date="2016-03" db="EMBL/GenBank/DDBJ databases">
        <authorList>
            <person name="Ploux O."/>
        </authorList>
    </citation>
    <scope>NUCLEOTIDE SEQUENCE [LARGE SCALE GENOMIC DNA]</scope>
    <source>
        <strain evidence="1 2">R-45370</strain>
    </source>
</reference>
<dbReference type="NCBIfam" id="TIGR03694">
    <property type="entry name" value="exosort_acyl"/>
    <property type="match status" value="1"/>
</dbReference>
<sequence>MMVNNHSFDSNFEVFLADTPESKAHHYNIRYQVYCDEMGFEDKENFTDEQEYDEWDKNHSVHFLVRDKHHGHWVGALRLVLPNEHSLPFEKHCKLNEKLSGDQYLQSVELSRLCVLKEVRRFSAKKFAPYGILTEKDIPVSSNVTVLHNYKNLGLVLTWGLIRAVALYCTQNNRQDLYLLVAPALVYAIRKVGFSAEQIGEPCKHRGKRIPLKCNIENIMANSMWKKDYKNGFSLYSDLFEEDLAYRKMAYLS</sequence>
<comment type="caution">
    <text evidence="1">The sequence shown here is derived from an EMBL/GenBank/DDBJ whole genome shotgun (WGS) entry which is preliminary data.</text>
</comment>
<organism evidence="1 2">
    <name type="scientific">Methylomonas lenta</name>
    <dbReference type="NCBI Taxonomy" id="980561"/>
    <lineage>
        <taxon>Bacteria</taxon>
        <taxon>Pseudomonadati</taxon>
        <taxon>Pseudomonadota</taxon>
        <taxon>Gammaproteobacteria</taxon>
        <taxon>Methylococcales</taxon>
        <taxon>Methylococcaceae</taxon>
        <taxon>Methylomonas</taxon>
    </lineage>
</organism>
<evidence type="ECO:0000313" key="2">
    <source>
        <dbReference type="Proteomes" id="UP000078476"/>
    </source>
</evidence>
<dbReference type="Gene3D" id="3.40.630.30">
    <property type="match status" value="1"/>
</dbReference>
<dbReference type="SUPFAM" id="SSF55729">
    <property type="entry name" value="Acyl-CoA N-acyltransferases (Nat)"/>
    <property type="match status" value="1"/>
</dbReference>
<evidence type="ECO:0000313" key="1">
    <source>
        <dbReference type="EMBL" id="OAI21136.1"/>
    </source>
</evidence>
<protein>
    <submittedName>
        <fullName evidence="1">Exosortase</fullName>
    </submittedName>
</protein>
<dbReference type="Proteomes" id="UP000078476">
    <property type="component" value="Unassembled WGS sequence"/>
</dbReference>